<evidence type="ECO:0000313" key="5">
    <source>
        <dbReference type="Proteomes" id="UP000703295"/>
    </source>
</evidence>
<evidence type="ECO:0000313" key="4">
    <source>
        <dbReference type="EMBL" id="MBM6759773.1"/>
    </source>
</evidence>
<dbReference type="InterPro" id="IPR004441">
    <property type="entry name" value="rRNA_MeTrfase_TrmH"/>
</dbReference>
<keyword evidence="2" id="KW-0808">Transferase</keyword>
<dbReference type="EMBL" id="JACJJW010000058">
    <property type="protein sequence ID" value="MBM6759773.1"/>
    <property type="molecule type" value="Genomic_DNA"/>
</dbReference>
<keyword evidence="1 4" id="KW-0489">Methyltransferase</keyword>
<sequence length="181" mass="20358">MAELRKLKVTEMNRLTVEEFKEADKLPLVVVLDEVRSLHNIGAVFRTSDAFLVNSIYLCGITATPPHPEMHKTALGAEYTVDWKYFSRTQDAVNELHEMGYTVLAIEQCEGSTLLDELALEKGKKYAIVLGNEVKGVQQEVVNMSDGCIEIPQYGTKHSLNVSVTAGIMIWEFAHKLFKLR</sequence>
<proteinExistence type="predicted"/>
<dbReference type="InterPro" id="IPR029026">
    <property type="entry name" value="tRNA_m1G_MTases_N"/>
</dbReference>
<dbReference type="PANTHER" id="PTHR46429">
    <property type="entry name" value="23S RRNA (GUANOSINE-2'-O-)-METHYLTRANSFERASE RLMB"/>
    <property type="match status" value="1"/>
</dbReference>
<evidence type="ECO:0000256" key="1">
    <source>
        <dbReference type="ARBA" id="ARBA00022603"/>
    </source>
</evidence>
<protein>
    <submittedName>
        <fullName evidence="4">RNA methyltransferase</fullName>
    </submittedName>
</protein>
<dbReference type="CDD" id="cd18097">
    <property type="entry name" value="SpoU-like"/>
    <property type="match status" value="1"/>
</dbReference>
<evidence type="ECO:0000256" key="2">
    <source>
        <dbReference type="ARBA" id="ARBA00022679"/>
    </source>
</evidence>
<comment type="caution">
    <text evidence="4">The sequence shown here is derived from an EMBL/GenBank/DDBJ whole genome shotgun (WGS) entry which is preliminary data.</text>
</comment>
<evidence type="ECO:0000259" key="3">
    <source>
        <dbReference type="Pfam" id="PF00588"/>
    </source>
</evidence>
<keyword evidence="5" id="KW-1185">Reference proteome</keyword>
<dbReference type="InterPro" id="IPR001537">
    <property type="entry name" value="SpoU_MeTrfase"/>
</dbReference>
<dbReference type="Gene3D" id="3.40.1280.10">
    <property type="match status" value="1"/>
</dbReference>
<dbReference type="Pfam" id="PF00588">
    <property type="entry name" value="SpoU_methylase"/>
    <property type="match status" value="1"/>
</dbReference>
<name>A0ABS2EZQ9_9BACE</name>
<dbReference type="GO" id="GO:0032259">
    <property type="term" value="P:methylation"/>
    <property type="evidence" value="ECO:0007669"/>
    <property type="project" value="UniProtKB-KW"/>
</dbReference>
<dbReference type="Proteomes" id="UP000703295">
    <property type="component" value="Unassembled WGS sequence"/>
</dbReference>
<organism evidence="4 5">
    <name type="scientific">Bacteroides mediterraneensis</name>
    <dbReference type="NCBI Taxonomy" id="1841856"/>
    <lineage>
        <taxon>Bacteria</taxon>
        <taxon>Pseudomonadati</taxon>
        <taxon>Bacteroidota</taxon>
        <taxon>Bacteroidia</taxon>
        <taxon>Bacteroidales</taxon>
        <taxon>Bacteroidaceae</taxon>
        <taxon>Bacteroides</taxon>
    </lineage>
</organism>
<dbReference type="InterPro" id="IPR029028">
    <property type="entry name" value="Alpha/beta_knot_MTases"/>
</dbReference>
<dbReference type="PANTHER" id="PTHR46429:SF1">
    <property type="entry name" value="23S RRNA (GUANOSINE-2'-O-)-METHYLTRANSFERASE RLMB"/>
    <property type="match status" value="1"/>
</dbReference>
<dbReference type="GO" id="GO:0008168">
    <property type="term" value="F:methyltransferase activity"/>
    <property type="evidence" value="ECO:0007669"/>
    <property type="project" value="UniProtKB-KW"/>
</dbReference>
<dbReference type="SUPFAM" id="SSF75217">
    <property type="entry name" value="alpha/beta knot"/>
    <property type="match status" value="1"/>
</dbReference>
<feature type="domain" description="tRNA/rRNA methyltransferase SpoU type" evidence="3">
    <location>
        <begin position="28"/>
        <end position="170"/>
    </location>
</feature>
<gene>
    <name evidence="4" type="ORF">H6A31_13990</name>
</gene>
<reference evidence="4 5" key="1">
    <citation type="journal article" date="2021" name="Sci. Rep.">
        <title>The distribution of antibiotic resistance genes in chicken gut microbiota commensals.</title>
        <authorList>
            <person name="Juricova H."/>
            <person name="Matiasovicova J."/>
            <person name="Kubasova T."/>
            <person name="Cejkova D."/>
            <person name="Rychlik I."/>
        </authorList>
    </citation>
    <scope>NUCLEOTIDE SEQUENCE [LARGE SCALE GENOMIC DNA]</scope>
    <source>
        <strain evidence="4 5">An801</strain>
    </source>
</reference>
<accession>A0ABS2EZQ9</accession>
<dbReference type="RefSeq" id="WP_204477236.1">
    <property type="nucleotide sequence ID" value="NZ_JACJJW010000058.1"/>
</dbReference>